<keyword evidence="3" id="KW-0285">Flavoprotein</keyword>
<gene>
    <name evidence="6" type="primary">fabK</name>
    <name evidence="6" type="ORF">O6R09_01650</name>
</gene>
<dbReference type="InterPro" id="IPR013785">
    <property type="entry name" value="Aldolase_TIM"/>
</dbReference>
<evidence type="ECO:0000256" key="5">
    <source>
        <dbReference type="ARBA" id="ARBA00023002"/>
    </source>
</evidence>
<keyword evidence="5" id="KW-0560">Oxidoreductase</keyword>
<keyword evidence="4" id="KW-0288">FMN</keyword>
<dbReference type="Proteomes" id="UP001212085">
    <property type="component" value="Chromosome"/>
</dbReference>
<dbReference type="InterPro" id="IPR004136">
    <property type="entry name" value="NMO"/>
</dbReference>
<name>A0ABY7M190_STRAY</name>
<dbReference type="Pfam" id="PF03060">
    <property type="entry name" value="NMO"/>
    <property type="match status" value="1"/>
</dbReference>
<evidence type="ECO:0000313" key="6">
    <source>
        <dbReference type="EMBL" id="WBB07217.1"/>
    </source>
</evidence>
<evidence type="ECO:0000256" key="1">
    <source>
        <dbReference type="ARBA" id="ARBA00003535"/>
    </source>
</evidence>
<evidence type="ECO:0000256" key="2">
    <source>
        <dbReference type="ARBA" id="ARBA00013457"/>
    </source>
</evidence>
<dbReference type="NCBIfam" id="TIGR03151">
    <property type="entry name" value="enACPred_II"/>
    <property type="match status" value="1"/>
</dbReference>
<evidence type="ECO:0000256" key="3">
    <source>
        <dbReference type="ARBA" id="ARBA00022630"/>
    </source>
</evidence>
<dbReference type="InterPro" id="IPR017569">
    <property type="entry name" value="Enoyl_ACP_red-II_put"/>
</dbReference>
<organism evidence="6 7">
    <name type="scientific">Streptococcus alactolyticus</name>
    <dbReference type="NCBI Taxonomy" id="29389"/>
    <lineage>
        <taxon>Bacteria</taxon>
        <taxon>Bacillati</taxon>
        <taxon>Bacillota</taxon>
        <taxon>Bacilli</taxon>
        <taxon>Lactobacillales</taxon>
        <taxon>Streptococcaceae</taxon>
        <taxon>Streptococcus</taxon>
    </lineage>
</organism>
<proteinExistence type="predicted"/>
<accession>A0ABY7M190</accession>
<dbReference type="EMBL" id="CP114883">
    <property type="protein sequence ID" value="WBB07217.1"/>
    <property type="molecule type" value="Genomic_DNA"/>
</dbReference>
<dbReference type="CDD" id="cd04730">
    <property type="entry name" value="NPD_like"/>
    <property type="match status" value="1"/>
</dbReference>
<keyword evidence="7" id="KW-1185">Reference proteome</keyword>
<evidence type="ECO:0000313" key="7">
    <source>
        <dbReference type="Proteomes" id="UP001212085"/>
    </source>
</evidence>
<reference evidence="6 7" key="1">
    <citation type="submission" date="2022-12" db="EMBL/GenBank/DDBJ databases">
        <title>Streptococcus alactolyticus LGM, complete genome.</title>
        <authorList>
            <person name="Liu Z."/>
            <person name="Mu C."/>
            <person name="Zhu W."/>
        </authorList>
    </citation>
    <scope>NUCLEOTIDE SEQUENCE [LARGE SCALE GENOMIC DNA]</scope>
    <source>
        <strain evidence="6 7">LGM</strain>
    </source>
</reference>
<dbReference type="RefSeq" id="WP_269725860.1">
    <property type="nucleotide sequence ID" value="NZ_CP114883.1"/>
</dbReference>
<sequence>MKLLSDCGFRRLKMKTRITELLNIKYPVFQGGMAWVADGDLAGAVSNAGGLGIIGGGNAQKEVVKANIDKVRTITDKPFGVNIMLLSPFVDDIVDLVIEEGVKVVTTGAGNPGKYMERFHEAGITVIPVVPSVALARRMEKLGADAVIAEGMEAGGHIGKLTTMTLVRQVVDAVDIPVIGAGGIGDGRGAAAVFMLGAEAIQVGTRFVVAKESNAHQQFKDKILKAKDIDTVVSATVVGHPVRAIKNKLTTSYAHAEKDFLVGRKTAEDIEALGAGALRNAVVDGDVTMGSVMAGQIAGLIAKEETCEDILKDLYYGAKEVILAEAKRWSDSEVEN</sequence>
<protein>
    <recommendedName>
        <fullName evidence="2">Probable nitronate monooxygenase</fullName>
    </recommendedName>
</protein>
<dbReference type="Gene3D" id="3.20.20.70">
    <property type="entry name" value="Aldolase class I"/>
    <property type="match status" value="1"/>
</dbReference>
<evidence type="ECO:0000256" key="4">
    <source>
        <dbReference type="ARBA" id="ARBA00022643"/>
    </source>
</evidence>
<dbReference type="SUPFAM" id="SSF51412">
    <property type="entry name" value="Inosine monophosphate dehydrogenase (IMPDH)"/>
    <property type="match status" value="1"/>
</dbReference>
<dbReference type="PANTHER" id="PTHR32332:SF20">
    <property type="entry name" value="2-NITROPROPANE DIOXYGENASE-LIKE PROTEIN"/>
    <property type="match status" value="1"/>
</dbReference>
<dbReference type="PANTHER" id="PTHR32332">
    <property type="entry name" value="2-NITROPROPANE DIOXYGENASE"/>
    <property type="match status" value="1"/>
</dbReference>
<comment type="function">
    <text evidence="1">Nitronate monooxygenase that uses molecular oxygen to catalyze the oxidative denitrification of alkyl nitronates. Acts on propionate 3-nitronate (P3N), the presumed physiological substrate. Probably functions in the detoxification of P3N, a metabolic poison produced by plants and fungi as a defense mechanism.</text>
</comment>